<organism evidence="1">
    <name type="scientific">hydrothermal vent metagenome</name>
    <dbReference type="NCBI Taxonomy" id="652676"/>
    <lineage>
        <taxon>unclassified sequences</taxon>
        <taxon>metagenomes</taxon>
        <taxon>ecological metagenomes</taxon>
    </lineage>
</organism>
<protein>
    <submittedName>
        <fullName evidence="1">Uncharacterized protein</fullName>
    </submittedName>
</protein>
<accession>A0A3B1BFB8</accession>
<gene>
    <name evidence="1" type="ORF">MNBD_GAMMA24-80</name>
</gene>
<proteinExistence type="predicted"/>
<dbReference type="EMBL" id="UOFZ01000101">
    <property type="protein sequence ID" value="VAX13131.1"/>
    <property type="molecule type" value="Genomic_DNA"/>
</dbReference>
<name>A0A3B1BFB8_9ZZZZ</name>
<evidence type="ECO:0000313" key="1">
    <source>
        <dbReference type="EMBL" id="VAX13131.1"/>
    </source>
</evidence>
<reference evidence="1" key="1">
    <citation type="submission" date="2018-06" db="EMBL/GenBank/DDBJ databases">
        <authorList>
            <person name="Zhirakovskaya E."/>
        </authorList>
    </citation>
    <scope>NUCLEOTIDE SEQUENCE</scope>
</reference>
<sequence length="553" mass="57221">MKKHFTQYILSLCSMLLFLGIANPAWSLTVGEQYTISIEKINTDGSLTSGDTSLNISTTATADSDGKLSFTFSSGIPDNSSCNFMVVTLSNSSNAVERRSLIPCPDAGKALPLGVSGVTNNQADTLIAAFAKAGSDDPILAVFGFTIVRSEGITAAELSTLADICYQGIAGTGGFVADMTSKGITSAQLQTYRNKIVSLLADPNTGYSKLLKDSVDVASINDSTLEAAKRGEAAAKLLSYLVQAATTAGFSQDRILEAFNAMGAIAVPLITSAQASGNISAATAKSINSSVGGGIQKLKADNAIEKYTQALAALGATGDDLTTFTTAANTLTAAMTAAFEEFDKVFNGSETDTDVNTADSTMTTAINTATAAFSTATAASNARIVSMIANICTAINVSSSTCVPTSNFKVFQSSGGTANWPIMMVIPTEWLSTIKTAGGSLSYTRDTVSIPTDLQTALGSSTRTNFGTGGQNIPPPYAELFSIQEDVMIREFVRFAAQASAGQDMSAQNTVEKAFSDGLQTIAGNISGTSDGSTAITTAQKEALTGLMKSPQF</sequence>
<dbReference type="AlphaFoldDB" id="A0A3B1BFB8"/>